<comment type="caution">
    <text evidence="2">The sequence shown here is derived from an EMBL/GenBank/DDBJ whole genome shotgun (WGS) entry which is preliminary data.</text>
</comment>
<evidence type="ECO:0000313" key="3">
    <source>
        <dbReference type="Proteomes" id="UP001208567"/>
    </source>
</evidence>
<feature type="domain" description="DUF1540" evidence="1">
    <location>
        <begin position="6"/>
        <end position="43"/>
    </location>
</feature>
<evidence type="ECO:0000313" key="2">
    <source>
        <dbReference type="EMBL" id="GLC29626.1"/>
    </source>
</evidence>
<evidence type="ECO:0000259" key="1">
    <source>
        <dbReference type="Pfam" id="PF07561"/>
    </source>
</evidence>
<dbReference type="RefSeq" id="WP_264848915.1">
    <property type="nucleotide sequence ID" value="NZ_BRXR01000001.1"/>
</dbReference>
<feature type="domain" description="DUF1540" evidence="1">
    <location>
        <begin position="79"/>
        <end position="117"/>
    </location>
</feature>
<keyword evidence="3" id="KW-1185">Reference proteome</keyword>
<protein>
    <recommendedName>
        <fullName evidence="1">DUF1540 domain-containing protein</fullName>
    </recommendedName>
</protein>
<dbReference type="Proteomes" id="UP001208567">
    <property type="component" value="Unassembled WGS sequence"/>
</dbReference>
<gene>
    <name evidence="2" type="ORF">bsdE14_10360</name>
</gene>
<reference evidence="2 3" key="1">
    <citation type="journal article" date="2024" name="Int. J. Syst. Evol. Microbiol.">
        <title>Clostridium omnivorum sp. nov., isolated from anoxic soil under the treatment of reductive soil disinfestation.</title>
        <authorList>
            <person name="Ueki A."/>
            <person name="Tonouchi A."/>
            <person name="Kaku N."/>
            <person name="Honma S."/>
            <person name="Ueki K."/>
        </authorList>
    </citation>
    <scope>NUCLEOTIDE SEQUENCE [LARGE SCALE GENOMIC DNA]</scope>
    <source>
        <strain evidence="2 3">E14</strain>
    </source>
</reference>
<dbReference type="Pfam" id="PF07561">
    <property type="entry name" value="DUF1540"/>
    <property type="match status" value="2"/>
</dbReference>
<sequence length="119" mass="12436">MPGALSCSAEACVHNQGGLCTANQIHVGGTNATTSSQTLCDTFAEKGFTNAVTHIGNMNIMGEIKQVFSNGSIQMSPYIKCDAEKCAYNSSRICTASNVQISGVNADNSEGTKCSTFIE</sequence>
<proteinExistence type="predicted"/>
<dbReference type="EMBL" id="BRXR01000001">
    <property type="protein sequence ID" value="GLC29626.1"/>
    <property type="molecule type" value="Genomic_DNA"/>
</dbReference>
<organism evidence="2 3">
    <name type="scientific">Clostridium omnivorum</name>
    <dbReference type="NCBI Taxonomy" id="1604902"/>
    <lineage>
        <taxon>Bacteria</taxon>
        <taxon>Bacillati</taxon>
        <taxon>Bacillota</taxon>
        <taxon>Clostridia</taxon>
        <taxon>Eubacteriales</taxon>
        <taxon>Clostridiaceae</taxon>
        <taxon>Clostridium</taxon>
    </lineage>
</organism>
<dbReference type="InterPro" id="IPR011437">
    <property type="entry name" value="DUF1540"/>
</dbReference>
<accession>A0ABQ5N357</accession>
<name>A0ABQ5N357_9CLOT</name>